<reference evidence="1" key="1">
    <citation type="submission" date="2024-07" db="EMBL/GenBank/DDBJ databases">
        <authorList>
            <person name="Li J."/>
            <person name="Wei H."/>
            <person name="Ma J."/>
        </authorList>
    </citation>
    <scope>NUCLEOTIDE SEQUENCE</scope>
    <source>
        <strain evidence="1">AMU7</strain>
    </source>
</reference>
<proteinExistence type="predicted"/>
<dbReference type="RefSeq" id="WP_369745663.1">
    <property type="nucleotide sequence ID" value="NZ_CP165735.1"/>
</dbReference>
<sequence>MREQPANGRLADAQGPGDYALVSSFDGSADVPNVVQATQLAACAGTAGIGNGNGNGNGVLGADDCYVQTSLYI</sequence>
<accession>A0AB39YP44</accession>
<gene>
    <name evidence="1" type="ORF">ABQM86_00480</name>
</gene>
<dbReference type="AlphaFoldDB" id="A0AB39YP44"/>
<organism evidence="1">
    <name type="scientific">Paenarthrobacter sp. AMU7</name>
    <dbReference type="NCBI Taxonomy" id="3162492"/>
    <lineage>
        <taxon>Bacteria</taxon>
        <taxon>Bacillati</taxon>
        <taxon>Actinomycetota</taxon>
        <taxon>Actinomycetes</taxon>
        <taxon>Micrococcales</taxon>
        <taxon>Micrococcaceae</taxon>
        <taxon>Paenarthrobacter</taxon>
    </lineage>
</organism>
<protein>
    <submittedName>
        <fullName evidence="1">Uncharacterized protein</fullName>
    </submittedName>
</protein>
<name>A0AB39YP44_9MICC</name>
<dbReference type="EMBL" id="CP165735">
    <property type="protein sequence ID" value="XDV71703.1"/>
    <property type="molecule type" value="Genomic_DNA"/>
</dbReference>
<evidence type="ECO:0000313" key="1">
    <source>
        <dbReference type="EMBL" id="XDV71703.1"/>
    </source>
</evidence>